<reference evidence="2 3" key="1">
    <citation type="submission" date="2016-10" db="EMBL/GenBank/DDBJ databases">
        <authorList>
            <person name="de Groot N.N."/>
        </authorList>
    </citation>
    <scope>NUCLEOTIDE SEQUENCE [LARGE SCALE GENOMIC DNA]</scope>
    <source>
        <strain evidence="2 3">ATCC 35022</strain>
    </source>
</reference>
<evidence type="ECO:0000313" key="2">
    <source>
        <dbReference type="EMBL" id="SDB37619.1"/>
    </source>
</evidence>
<name>A0A1G6CXN4_9HYPH</name>
<feature type="domain" description="AB hydrolase-1" evidence="1">
    <location>
        <begin position="4"/>
        <end position="228"/>
    </location>
</feature>
<keyword evidence="3" id="KW-1185">Reference proteome</keyword>
<dbReference type="InterPro" id="IPR029058">
    <property type="entry name" value="AB_hydrolase_fold"/>
</dbReference>
<protein>
    <submittedName>
        <fullName evidence="2">Pimeloyl-ACP methyl ester carboxylesterase</fullName>
    </submittedName>
</protein>
<dbReference type="PANTHER" id="PTHR42977:SF1">
    <property type="entry name" value="BLR6576 PROTEIN"/>
    <property type="match status" value="1"/>
</dbReference>
<dbReference type="STRING" id="665467.SAMN02982931_02882"/>
<dbReference type="Pfam" id="PF12697">
    <property type="entry name" value="Abhydrolase_6"/>
    <property type="match status" value="1"/>
</dbReference>
<dbReference type="Proteomes" id="UP000199071">
    <property type="component" value="Unassembled WGS sequence"/>
</dbReference>
<dbReference type="OrthoDB" id="9814966at2"/>
<evidence type="ECO:0000313" key="3">
    <source>
        <dbReference type="Proteomes" id="UP000199071"/>
    </source>
</evidence>
<evidence type="ECO:0000259" key="1">
    <source>
        <dbReference type="Pfam" id="PF12697"/>
    </source>
</evidence>
<dbReference type="InterPro" id="IPR000073">
    <property type="entry name" value="AB_hydrolase_1"/>
</dbReference>
<accession>A0A1G6CXN4</accession>
<dbReference type="PRINTS" id="PR00111">
    <property type="entry name" value="ABHYDROLASE"/>
</dbReference>
<dbReference type="AlphaFoldDB" id="A0A1G6CXN4"/>
<dbReference type="InterPro" id="IPR051340">
    <property type="entry name" value="Haloalkane_dehalogenase"/>
</dbReference>
<dbReference type="SUPFAM" id="SSF53474">
    <property type="entry name" value="alpha/beta-Hydrolases"/>
    <property type="match status" value="1"/>
</dbReference>
<dbReference type="Gene3D" id="3.40.50.1820">
    <property type="entry name" value="alpha/beta hydrolase"/>
    <property type="match status" value="1"/>
</dbReference>
<gene>
    <name evidence="2" type="ORF">SAMN02982931_02882</name>
</gene>
<proteinExistence type="predicted"/>
<sequence>MATILVCHGAWSGGWSWKRMRGPMASRGHELLTPTYTGLGERSHLASPAIDLETHVADILSVLEYEDLGDLVLLGHSYGGMVATAVADRAPERVKSLIYLDAFVPEDGDSVLEIRPASQAERMREIVSRLGDGWRLPPQDLAPDVTPEDAEWLTPLRNWMPFKAFLQRLRLTGGGAGITGAYIHCTRKTDEDPFAPMAARIRARSGWRVYEMDAGHTPNITAPEALADLLDRIIAGDSVG</sequence>
<organism evidence="2 3">
    <name type="scientific">Bauldia litoralis</name>
    <dbReference type="NCBI Taxonomy" id="665467"/>
    <lineage>
        <taxon>Bacteria</taxon>
        <taxon>Pseudomonadati</taxon>
        <taxon>Pseudomonadota</taxon>
        <taxon>Alphaproteobacteria</taxon>
        <taxon>Hyphomicrobiales</taxon>
        <taxon>Kaistiaceae</taxon>
        <taxon>Bauldia</taxon>
    </lineage>
</organism>
<dbReference type="RefSeq" id="WP_090877127.1">
    <property type="nucleotide sequence ID" value="NZ_FMXQ01000005.1"/>
</dbReference>
<dbReference type="EMBL" id="FMXQ01000005">
    <property type="protein sequence ID" value="SDB37619.1"/>
    <property type="molecule type" value="Genomic_DNA"/>
</dbReference>
<dbReference type="GO" id="GO:0004301">
    <property type="term" value="F:epoxide hydrolase activity"/>
    <property type="evidence" value="ECO:0007669"/>
    <property type="project" value="TreeGrafter"/>
</dbReference>
<dbReference type="PANTHER" id="PTHR42977">
    <property type="entry name" value="HYDROLASE-RELATED"/>
    <property type="match status" value="1"/>
</dbReference>